<dbReference type="RefSeq" id="WP_212702940.1">
    <property type="nucleotide sequence ID" value="NZ_JADMKU010000027.1"/>
</dbReference>
<feature type="transmembrane region" description="Helical" evidence="1">
    <location>
        <begin position="138"/>
        <end position="158"/>
    </location>
</feature>
<reference evidence="2 3" key="1">
    <citation type="journal article" date="2021" name="Arch. Microbiol.">
        <title>Thalassobius aquimarinus sp. nov., isolated from the Sea of Japan seashore.</title>
        <authorList>
            <person name="Kurilenko V.V."/>
            <person name="Romanenko L.A."/>
            <person name="Chernysheva N.Y."/>
            <person name="Velansky P.V."/>
            <person name="Tekutyeva L.A."/>
            <person name="Isaeva M.P."/>
            <person name="Mikhailov V.V."/>
        </authorList>
    </citation>
    <scope>NUCLEOTIDE SEQUENCE [LARGE SCALE GENOMIC DNA]</scope>
    <source>
        <strain evidence="2 3">KMM 8518</strain>
    </source>
</reference>
<keyword evidence="3" id="KW-1185">Reference proteome</keyword>
<dbReference type="Proteomes" id="UP001195941">
    <property type="component" value="Unassembled WGS sequence"/>
</dbReference>
<sequence>MLDLILIGCAIGAVATLAMDVWALLLNRVAGLPMPNWGNVGRWFWHLRTGRVFHDDIATAAPHPRETAIGWAAHYAVGVIYGAVFALIAGPVWVATPSFGAAWIFGMITIGAGWFLLQPGMGLGWAASKTPNPWKSRAMNVAAHSVFALGLWGGALALG</sequence>
<dbReference type="InterPro" id="IPR021329">
    <property type="entry name" value="DUF2938"/>
</dbReference>
<evidence type="ECO:0000313" key="2">
    <source>
        <dbReference type="EMBL" id="MBR9653317.1"/>
    </source>
</evidence>
<organism evidence="2 3">
    <name type="scientific">Thalassovita aquimarina</name>
    <dbReference type="NCBI Taxonomy" id="2785917"/>
    <lineage>
        <taxon>Bacteria</taxon>
        <taxon>Pseudomonadati</taxon>
        <taxon>Pseudomonadota</taxon>
        <taxon>Alphaproteobacteria</taxon>
        <taxon>Rhodobacterales</taxon>
        <taxon>Roseobacteraceae</taxon>
        <taxon>Thalassovita</taxon>
    </lineage>
</organism>
<evidence type="ECO:0000313" key="3">
    <source>
        <dbReference type="Proteomes" id="UP001195941"/>
    </source>
</evidence>
<evidence type="ECO:0000256" key="1">
    <source>
        <dbReference type="SAM" id="Phobius"/>
    </source>
</evidence>
<keyword evidence="1" id="KW-0472">Membrane</keyword>
<feature type="transmembrane region" description="Helical" evidence="1">
    <location>
        <begin position="100"/>
        <end position="117"/>
    </location>
</feature>
<accession>A0ABS5HX24</accession>
<keyword evidence="1" id="KW-0812">Transmembrane</keyword>
<dbReference type="Pfam" id="PF11158">
    <property type="entry name" value="DUF2938"/>
    <property type="match status" value="1"/>
</dbReference>
<proteinExistence type="predicted"/>
<feature type="transmembrane region" description="Helical" evidence="1">
    <location>
        <begin position="72"/>
        <end position="94"/>
    </location>
</feature>
<keyword evidence="1" id="KW-1133">Transmembrane helix</keyword>
<gene>
    <name evidence="2" type="ORF">IT775_19545</name>
</gene>
<protein>
    <submittedName>
        <fullName evidence="2">DUF2938 domain-containing protein</fullName>
    </submittedName>
</protein>
<feature type="transmembrane region" description="Helical" evidence="1">
    <location>
        <begin position="6"/>
        <end position="26"/>
    </location>
</feature>
<name>A0ABS5HX24_9RHOB</name>
<dbReference type="EMBL" id="JADMKU010000027">
    <property type="protein sequence ID" value="MBR9653317.1"/>
    <property type="molecule type" value="Genomic_DNA"/>
</dbReference>
<comment type="caution">
    <text evidence="2">The sequence shown here is derived from an EMBL/GenBank/DDBJ whole genome shotgun (WGS) entry which is preliminary data.</text>
</comment>